<accession>A0A2H0N4Q0</accession>
<evidence type="ECO:0000256" key="2">
    <source>
        <dbReference type="ARBA" id="ARBA00022729"/>
    </source>
</evidence>
<dbReference type="GO" id="GO:0005975">
    <property type="term" value="P:carbohydrate metabolic process"/>
    <property type="evidence" value="ECO:0007669"/>
    <property type="project" value="InterPro"/>
</dbReference>
<dbReference type="PROSITE" id="PS51257">
    <property type="entry name" value="PROKAR_LIPOPROTEIN"/>
    <property type="match status" value="1"/>
</dbReference>
<proteinExistence type="predicted"/>
<dbReference type="Gene3D" id="3.20.20.370">
    <property type="entry name" value="Glycoside hydrolase/deacetylase"/>
    <property type="match status" value="1"/>
</dbReference>
<keyword evidence="2" id="KW-0732">Signal</keyword>
<dbReference type="EMBL" id="PCWN01000008">
    <property type="protein sequence ID" value="PIR03872.1"/>
    <property type="molecule type" value="Genomic_DNA"/>
</dbReference>
<dbReference type="InterPro" id="IPR051398">
    <property type="entry name" value="Polysacch_Deacetylase"/>
</dbReference>
<organism evidence="4 5">
    <name type="scientific">Candidatus Magasanikbacteria bacterium CG11_big_fil_rev_8_21_14_0_20_39_34</name>
    <dbReference type="NCBI Taxonomy" id="1974653"/>
    <lineage>
        <taxon>Bacteria</taxon>
        <taxon>Candidatus Magasanikiibacteriota</taxon>
    </lineage>
</organism>
<protein>
    <recommendedName>
        <fullName evidence="3">NodB homology domain-containing protein</fullName>
    </recommendedName>
</protein>
<dbReference type="InterPro" id="IPR002509">
    <property type="entry name" value="NODB_dom"/>
</dbReference>
<dbReference type="Pfam" id="PF01522">
    <property type="entry name" value="Polysacc_deac_1"/>
    <property type="match status" value="1"/>
</dbReference>
<sequence>MTKKIFLVCLLFCGCLHRGSTEYTSEDNIVSSTLAVPVDISDQVKEEKIESEFHFPILLYHHIGNPPDGVGEDTKTWYVSSENFEKALQLLNNQDYHPLVFEELLDYIKRGVLPQKSFVITFDDGAEDFYKIAFPLLQKYNMKSVMYLQSHVHSKNWLTDDQILELNASGLVEFGSHTKYHAYLTRISDEEAKKEIVESKEKIEKLLGKEVYSIAYPFGLYNENIEKMAQDAGYKVGLTLVSGSDQNMEKLLEMKRIVITNRTDLEKLFIK</sequence>
<dbReference type="GO" id="GO:0016810">
    <property type="term" value="F:hydrolase activity, acting on carbon-nitrogen (but not peptide) bonds"/>
    <property type="evidence" value="ECO:0007669"/>
    <property type="project" value="InterPro"/>
</dbReference>
<dbReference type="PROSITE" id="PS51677">
    <property type="entry name" value="NODB"/>
    <property type="match status" value="1"/>
</dbReference>
<dbReference type="CDD" id="cd10918">
    <property type="entry name" value="CE4_NodB_like_5s_6s"/>
    <property type="match status" value="1"/>
</dbReference>
<evidence type="ECO:0000313" key="5">
    <source>
        <dbReference type="Proteomes" id="UP000229600"/>
    </source>
</evidence>
<comment type="caution">
    <text evidence="4">The sequence shown here is derived from an EMBL/GenBank/DDBJ whole genome shotgun (WGS) entry which is preliminary data.</text>
</comment>
<reference evidence="4 5" key="1">
    <citation type="submission" date="2017-09" db="EMBL/GenBank/DDBJ databases">
        <title>Depth-based differentiation of microbial function through sediment-hosted aquifers and enrichment of novel symbionts in the deep terrestrial subsurface.</title>
        <authorList>
            <person name="Probst A.J."/>
            <person name="Ladd B."/>
            <person name="Jarett J.K."/>
            <person name="Geller-Mcgrath D.E."/>
            <person name="Sieber C.M."/>
            <person name="Emerson J.B."/>
            <person name="Anantharaman K."/>
            <person name="Thomas B.C."/>
            <person name="Malmstrom R."/>
            <person name="Stieglmeier M."/>
            <person name="Klingl A."/>
            <person name="Woyke T."/>
            <person name="Ryan C.M."/>
            <person name="Banfield J.F."/>
        </authorList>
    </citation>
    <scope>NUCLEOTIDE SEQUENCE [LARGE SCALE GENOMIC DNA]</scope>
    <source>
        <strain evidence="4">CG11_big_fil_rev_8_21_14_0_20_39_34</strain>
    </source>
</reference>
<comment type="subcellular location">
    <subcellularLocation>
        <location evidence="1">Secreted</location>
    </subcellularLocation>
</comment>
<dbReference type="SUPFAM" id="SSF88713">
    <property type="entry name" value="Glycoside hydrolase/deacetylase"/>
    <property type="match status" value="1"/>
</dbReference>
<dbReference type="AlphaFoldDB" id="A0A2H0N4Q0"/>
<gene>
    <name evidence="4" type="ORF">COV59_04365</name>
</gene>
<dbReference type="Proteomes" id="UP000229600">
    <property type="component" value="Unassembled WGS sequence"/>
</dbReference>
<evidence type="ECO:0000256" key="1">
    <source>
        <dbReference type="ARBA" id="ARBA00004613"/>
    </source>
</evidence>
<dbReference type="GO" id="GO:0005576">
    <property type="term" value="C:extracellular region"/>
    <property type="evidence" value="ECO:0007669"/>
    <property type="project" value="UniProtKB-SubCell"/>
</dbReference>
<dbReference type="PANTHER" id="PTHR34216:SF3">
    <property type="entry name" value="POLY-BETA-1,6-N-ACETYL-D-GLUCOSAMINE N-DEACETYLASE"/>
    <property type="match status" value="1"/>
</dbReference>
<dbReference type="PANTHER" id="PTHR34216">
    <property type="match status" value="1"/>
</dbReference>
<feature type="domain" description="NodB homology" evidence="3">
    <location>
        <begin position="116"/>
        <end position="271"/>
    </location>
</feature>
<dbReference type="InterPro" id="IPR011330">
    <property type="entry name" value="Glyco_hydro/deAcase_b/a-brl"/>
</dbReference>
<evidence type="ECO:0000259" key="3">
    <source>
        <dbReference type="PROSITE" id="PS51677"/>
    </source>
</evidence>
<name>A0A2H0N4Q0_9BACT</name>
<evidence type="ECO:0000313" key="4">
    <source>
        <dbReference type="EMBL" id="PIR03872.1"/>
    </source>
</evidence>